<dbReference type="OrthoDB" id="9804006at2"/>
<name>A0A4D6XLV3_9GAMM</name>
<dbReference type="Proteomes" id="UP000298660">
    <property type="component" value="Chromosome"/>
</dbReference>
<proteinExistence type="inferred from homology"/>
<keyword evidence="3 6" id="KW-0963">Cytoplasm</keyword>
<feature type="domain" description="Ribosome recycling factor" evidence="7">
    <location>
        <begin position="20"/>
        <end position="183"/>
    </location>
</feature>
<dbReference type="Pfam" id="PF01765">
    <property type="entry name" value="RRF"/>
    <property type="match status" value="1"/>
</dbReference>
<dbReference type="FunFam" id="1.10.132.20:FF:000001">
    <property type="entry name" value="Ribosome-recycling factor"/>
    <property type="match status" value="1"/>
</dbReference>
<comment type="similarity">
    <text evidence="2 6">Belongs to the RRF family.</text>
</comment>
<evidence type="ECO:0000256" key="6">
    <source>
        <dbReference type="HAMAP-Rule" id="MF_00040"/>
    </source>
</evidence>
<evidence type="ECO:0000313" key="9">
    <source>
        <dbReference type="Proteomes" id="UP000298660"/>
    </source>
</evidence>
<comment type="function">
    <text evidence="5 6">Responsible for the release of ribosomes from messenger RNA at the termination of protein biosynthesis. May increase the efficiency of translation by recycling ribosomes from one round of translation to another.</text>
</comment>
<dbReference type="PANTHER" id="PTHR20982">
    <property type="entry name" value="RIBOSOME RECYCLING FACTOR"/>
    <property type="match status" value="1"/>
</dbReference>
<organism evidence="8 9">
    <name type="scientific">Buchnera aphidicola</name>
    <name type="common">Acyrthosiphon lactucae</name>
    <dbReference type="NCBI Taxonomy" id="1241832"/>
    <lineage>
        <taxon>Bacteria</taxon>
        <taxon>Pseudomonadati</taxon>
        <taxon>Pseudomonadota</taxon>
        <taxon>Gammaproteobacteria</taxon>
        <taxon>Enterobacterales</taxon>
        <taxon>Erwiniaceae</taxon>
        <taxon>Buchnera</taxon>
    </lineage>
</organism>
<dbReference type="GO" id="GO:0005829">
    <property type="term" value="C:cytosol"/>
    <property type="evidence" value="ECO:0007669"/>
    <property type="project" value="GOC"/>
</dbReference>
<comment type="subcellular location">
    <subcellularLocation>
        <location evidence="1 6">Cytoplasm</location>
    </subcellularLocation>
</comment>
<evidence type="ECO:0000256" key="3">
    <source>
        <dbReference type="ARBA" id="ARBA00022490"/>
    </source>
</evidence>
<dbReference type="InterPro" id="IPR023584">
    <property type="entry name" value="Ribosome_recyc_fac_dom"/>
</dbReference>
<dbReference type="HAMAP" id="MF_00040">
    <property type="entry name" value="RRF"/>
    <property type="match status" value="1"/>
</dbReference>
<dbReference type="InterPro" id="IPR002661">
    <property type="entry name" value="Ribosome_recyc_fac"/>
</dbReference>
<reference evidence="8 9" key="2">
    <citation type="submission" date="2019-05" db="EMBL/GenBank/DDBJ databases">
        <title>Genome evolution of the obligate endosymbiont Buchnera aphidicola.</title>
        <authorList>
            <person name="Moran N.A."/>
        </authorList>
    </citation>
    <scope>NUCLEOTIDE SEQUENCE [LARGE SCALE GENOMIC DNA]</scope>
    <source>
        <strain evidence="8 9">Ala</strain>
    </source>
</reference>
<dbReference type="Gene3D" id="3.30.1360.40">
    <property type="match status" value="1"/>
</dbReference>
<accession>A0A4D6XLV3</accession>
<dbReference type="PANTHER" id="PTHR20982:SF3">
    <property type="entry name" value="MITOCHONDRIAL RIBOSOME RECYCLING FACTOR PSEUDO 1"/>
    <property type="match status" value="1"/>
</dbReference>
<dbReference type="Gene3D" id="1.10.132.20">
    <property type="entry name" value="Ribosome-recycling factor"/>
    <property type="match status" value="1"/>
</dbReference>
<sequence>MINQINIKARERMEICIQTFQNNINNIKTGRASPTLLHNIYIEYFGSKTSLRQVSNIIVEDSHTLKINVFDNSITSLIRKAILNSNLDLNPILQGKDILIPIPSLTEERRKKLIKVIRSDAENSRINIRNIRRDTNDKIKKLLKNKTISEDNEHTSQIKIQIMTDEYIKKIDYILSKKEIELMKL</sequence>
<protein>
    <recommendedName>
        <fullName evidence="6">Ribosome-recycling factor</fullName>
        <shortName evidence="6">RRF</shortName>
    </recommendedName>
    <alternativeName>
        <fullName evidence="6">Ribosome-releasing factor</fullName>
    </alternativeName>
</protein>
<dbReference type="EMBL" id="CP034891">
    <property type="protein sequence ID" value="QCI17633.1"/>
    <property type="molecule type" value="Genomic_DNA"/>
</dbReference>
<keyword evidence="4 6" id="KW-0648">Protein biosynthesis</keyword>
<evidence type="ECO:0000256" key="1">
    <source>
        <dbReference type="ARBA" id="ARBA00004496"/>
    </source>
</evidence>
<dbReference type="AlphaFoldDB" id="A0A4D6XLV3"/>
<reference evidence="8 9" key="1">
    <citation type="submission" date="2018-12" db="EMBL/GenBank/DDBJ databases">
        <authorList>
            <person name="Chong R.A."/>
        </authorList>
    </citation>
    <scope>NUCLEOTIDE SEQUENCE [LARGE SCALE GENOMIC DNA]</scope>
    <source>
        <strain evidence="8 9">Ala</strain>
    </source>
</reference>
<dbReference type="GO" id="GO:0043023">
    <property type="term" value="F:ribosomal large subunit binding"/>
    <property type="evidence" value="ECO:0007669"/>
    <property type="project" value="TreeGrafter"/>
</dbReference>
<evidence type="ECO:0000256" key="2">
    <source>
        <dbReference type="ARBA" id="ARBA00005912"/>
    </source>
</evidence>
<evidence type="ECO:0000256" key="4">
    <source>
        <dbReference type="ARBA" id="ARBA00022917"/>
    </source>
</evidence>
<evidence type="ECO:0000256" key="5">
    <source>
        <dbReference type="ARBA" id="ARBA00025050"/>
    </source>
</evidence>
<gene>
    <name evidence="6" type="primary">frr</name>
    <name evidence="8" type="ORF">D9V61_01185</name>
</gene>
<evidence type="ECO:0000259" key="7">
    <source>
        <dbReference type="Pfam" id="PF01765"/>
    </source>
</evidence>
<dbReference type="FunFam" id="3.30.1360.40:FF:000001">
    <property type="entry name" value="Ribosome-recycling factor"/>
    <property type="match status" value="1"/>
</dbReference>
<dbReference type="InterPro" id="IPR036191">
    <property type="entry name" value="RRF_sf"/>
</dbReference>
<evidence type="ECO:0000313" key="8">
    <source>
        <dbReference type="EMBL" id="QCI17633.1"/>
    </source>
</evidence>
<dbReference type="RefSeq" id="WP_158339422.1">
    <property type="nucleotide sequence ID" value="NZ_CP034891.1"/>
</dbReference>
<dbReference type="CDD" id="cd00520">
    <property type="entry name" value="RRF"/>
    <property type="match status" value="1"/>
</dbReference>
<dbReference type="GO" id="GO:0002184">
    <property type="term" value="P:cytoplasmic translational termination"/>
    <property type="evidence" value="ECO:0007669"/>
    <property type="project" value="TreeGrafter"/>
</dbReference>
<dbReference type="NCBIfam" id="TIGR00496">
    <property type="entry name" value="frr"/>
    <property type="match status" value="1"/>
</dbReference>
<dbReference type="SUPFAM" id="SSF55194">
    <property type="entry name" value="Ribosome recycling factor, RRF"/>
    <property type="match status" value="1"/>
</dbReference>